<dbReference type="GO" id="GO:0071765">
    <property type="term" value="P:nuclear inner membrane organization"/>
    <property type="evidence" value="ECO:0007669"/>
    <property type="project" value="InterPro"/>
</dbReference>
<keyword evidence="3" id="KW-1133">Transmembrane helix</keyword>
<comment type="caution">
    <text evidence="8">The sequence shown here is derived from an EMBL/GenBank/DDBJ whole genome shotgun (WGS) entry which is preliminary data.</text>
</comment>
<evidence type="ECO:0000313" key="9">
    <source>
        <dbReference type="Proteomes" id="UP001303115"/>
    </source>
</evidence>
<keyword evidence="4" id="KW-0472">Membrane</keyword>
<dbReference type="InterPro" id="IPR042321">
    <property type="entry name" value="Ima1"/>
</dbReference>
<evidence type="ECO:0000256" key="1">
    <source>
        <dbReference type="ARBA" id="ARBA00004473"/>
    </source>
</evidence>
<feature type="compositionally biased region" description="Gly residues" evidence="6">
    <location>
        <begin position="530"/>
        <end position="557"/>
    </location>
</feature>
<protein>
    <submittedName>
        <fullName evidence="8">Ima1 N-terminal domain-containing protein</fullName>
    </submittedName>
</protein>
<sequence>MPRLYGTRYLTCFYCGRKNSTRYDARTRRFECPFCDATNYLDENGDITDPPVATEKEATPRQYAVPQPFSPPSSPSNNAIFCATCLKNQHLLSASLAQYLPDPDDPDYAEREKGLYRFRKNQERLYPQICAECEPRVRQRLEQSIYTAKTDLLRRMLDRSASARGSVTTQGWLERFDAAGRWLWIAGFVLQLAWHAAVVHSLLLQYFIWAGVDDSLLTFRVLRICGPLVEGLPSAERLLGWSTLASVVGAWWNPRFAQICRGFTRHISGVSKWYFLQAMAVIARVCLQRMDLTTPNPLLVYKQTASHAAAVVFAFLLFTLAPRSIKINMAPLFRPPPTQPLHEPPEPSPSAPTSRLDETKSIADLLDEISRSPTSANPPSPTLDASPSLPRRRTNFLPMGHAHTQAAQTLTANLQQNLQQIDHLNLHHQPASQSGGGGGYGAVEEMDWSPTPTTTSFPSENEAATLVGKSKHRAFNTQGQRTSQPFGSAPTEPRKGPFWYRVPPAPTTPAQRVFNPPNQPRLRGSPVDGPDGGGRAFGGGGSSMFGGGGGSMFGGGGGDREGGGRGSQQVAFAEPSFFAEMLGKTGKGSDKKGDPRNELSGLFGEGFKLDEEEERMRQGGWWKRLVGDGNQGGRKE</sequence>
<dbReference type="GO" id="GO:0005637">
    <property type="term" value="C:nuclear inner membrane"/>
    <property type="evidence" value="ECO:0007669"/>
    <property type="project" value="UniProtKB-SubCell"/>
</dbReference>
<evidence type="ECO:0000256" key="2">
    <source>
        <dbReference type="ARBA" id="ARBA00022692"/>
    </source>
</evidence>
<evidence type="ECO:0000256" key="3">
    <source>
        <dbReference type="ARBA" id="ARBA00022989"/>
    </source>
</evidence>
<feature type="domain" description="Ima1 N-terminal" evidence="7">
    <location>
        <begin position="10"/>
        <end position="137"/>
    </location>
</feature>
<dbReference type="Pfam" id="PF09779">
    <property type="entry name" value="Ima1_N"/>
    <property type="match status" value="1"/>
</dbReference>
<feature type="compositionally biased region" description="Polar residues" evidence="6">
    <location>
        <begin position="477"/>
        <end position="486"/>
    </location>
</feature>
<evidence type="ECO:0000259" key="7">
    <source>
        <dbReference type="Pfam" id="PF09779"/>
    </source>
</evidence>
<feature type="region of interest" description="Disordered" evidence="6">
    <location>
        <begin position="336"/>
        <end position="356"/>
    </location>
</feature>
<dbReference type="GO" id="GO:0034506">
    <property type="term" value="C:chromosome, centromeric core domain"/>
    <property type="evidence" value="ECO:0007669"/>
    <property type="project" value="TreeGrafter"/>
</dbReference>
<dbReference type="Proteomes" id="UP001303115">
    <property type="component" value="Unassembled WGS sequence"/>
</dbReference>
<dbReference type="GO" id="GO:0044732">
    <property type="term" value="C:mitotic spindle pole body"/>
    <property type="evidence" value="ECO:0007669"/>
    <property type="project" value="TreeGrafter"/>
</dbReference>
<reference evidence="9" key="1">
    <citation type="journal article" date="2023" name="Mol. Phylogenet. Evol.">
        <title>Genome-scale phylogeny and comparative genomics of the fungal order Sordariales.</title>
        <authorList>
            <person name="Hensen N."/>
            <person name="Bonometti L."/>
            <person name="Westerberg I."/>
            <person name="Brannstrom I.O."/>
            <person name="Guillou S."/>
            <person name="Cros-Aarteil S."/>
            <person name="Calhoun S."/>
            <person name="Haridas S."/>
            <person name="Kuo A."/>
            <person name="Mondo S."/>
            <person name="Pangilinan J."/>
            <person name="Riley R."/>
            <person name="LaButti K."/>
            <person name="Andreopoulos B."/>
            <person name="Lipzen A."/>
            <person name="Chen C."/>
            <person name="Yan M."/>
            <person name="Daum C."/>
            <person name="Ng V."/>
            <person name="Clum A."/>
            <person name="Steindorff A."/>
            <person name="Ohm R.A."/>
            <person name="Martin F."/>
            <person name="Silar P."/>
            <person name="Natvig D.O."/>
            <person name="Lalanne C."/>
            <person name="Gautier V."/>
            <person name="Ament-Velasquez S.L."/>
            <person name="Kruys A."/>
            <person name="Hutchinson M.I."/>
            <person name="Powell A.J."/>
            <person name="Barry K."/>
            <person name="Miller A.N."/>
            <person name="Grigoriev I.V."/>
            <person name="Debuchy R."/>
            <person name="Gladieux P."/>
            <person name="Hiltunen Thoren M."/>
            <person name="Johannesson H."/>
        </authorList>
    </citation>
    <scope>NUCLEOTIDE SEQUENCE [LARGE SCALE GENOMIC DNA]</scope>
    <source>
        <strain evidence="9">CBS 284.82</strain>
    </source>
</reference>
<dbReference type="PANTHER" id="PTHR28538:SF1">
    <property type="entry name" value="INTEGRAL INNER NUCLEAR MEMBRANE PROTEIN IMA1"/>
    <property type="match status" value="1"/>
</dbReference>
<keyword evidence="2" id="KW-0812">Transmembrane</keyword>
<keyword evidence="9" id="KW-1185">Reference proteome</keyword>
<feature type="region of interest" description="Disordered" evidence="6">
    <location>
        <begin position="46"/>
        <end position="72"/>
    </location>
</feature>
<proteinExistence type="predicted"/>
<dbReference type="PANTHER" id="PTHR28538">
    <property type="entry name" value="INTEGRAL INNER NUCLEAR MEMBRANE PROTEIN IMA1"/>
    <property type="match status" value="1"/>
</dbReference>
<dbReference type="InterPro" id="IPR018617">
    <property type="entry name" value="Ima1_N"/>
</dbReference>
<feature type="region of interest" description="Disordered" evidence="6">
    <location>
        <begin position="370"/>
        <end position="395"/>
    </location>
</feature>
<feature type="region of interest" description="Disordered" evidence="6">
    <location>
        <begin position="477"/>
        <end position="636"/>
    </location>
</feature>
<evidence type="ECO:0000256" key="5">
    <source>
        <dbReference type="ARBA" id="ARBA00023242"/>
    </source>
</evidence>
<name>A0AAN6P6C7_9PEZI</name>
<dbReference type="AlphaFoldDB" id="A0AAN6P6C7"/>
<comment type="subcellular location">
    <subcellularLocation>
        <location evidence="1">Nucleus inner membrane</location>
        <topology evidence="1">Multi-pass membrane protein</topology>
    </subcellularLocation>
</comment>
<accession>A0AAN6P6C7</accession>
<feature type="compositionally biased region" description="Basic and acidic residues" evidence="6">
    <location>
        <begin position="587"/>
        <end position="597"/>
    </location>
</feature>
<evidence type="ECO:0000313" key="8">
    <source>
        <dbReference type="EMBL" id="KAK4032581.1"/>
    </source>
</evidence>
<evidence type="ECO:0000256" key="6">
    <source>
        <dbReference type="SAM" id="MobiDB-lite"/>
    </source>
</evidence>
<dbReference type="GO" id="GO:0034992">
    <property type="term" value="C:microtubule organizing center attachment site"/>
    <property type="evidence" value="ECO:0007669"/>
    <property type="project" value="TreeGrafter"/>
</dbReference>
<gene>
    <name evidence="8" type="ORF">C8A01DRAFT_50660</name>
</gene>
<evidence type="ECO:0000256" key="4">
    <source>
        <dbReference type="ARBA" id="ARBA00023136"/>
    </source>
</evidence>
<organism evidence="8 9">
    <name type="scientific">Parachaetomium inaequale</name>
    <dbReference type="NCBI Taxonomy" id="2588326"/>
    <lineage>
        <taxon>Eukaryota</taxon>
        <taxon>Fungi</taxon>
        <taxon>Dikarya</taxon>
        <taxon>Ascomycota</taxon>
        <taxon>Pezizomycotina</taxon>
        <taxon>Sordariomycetes</taxon>
        <taxon>Sordariomycetidae</taxon>
        <taxon>Sordariales</taxon>
        <taxon>Chaetomiaceae</taxon>
        <taxon>Parachaetomium</taxon>
    </lineage>
</organism>
<keyword evidence="5" id="KW-0539">Nucleus</keyword>
<dbReference type="EMBL" id="MU854594">
    <property type="protein sequence ID" value="KAK4032581.1"/>
    <property type="molecule type" value="Genomic_DNA"/>
</dbReference>